<sequence length="340" mass="39570">MKLCVIMPSNKICSPNNIALKIAEGASEKGAIVTVLYLKEFDENILHTKLLMFRKMRVRDFIYLRNFDVIHSHLLKPDFINGFFSLLIKKNRTKTLATIHSNVFLDLSTYIDNKLIAKFVSKIWFFFLNRLSYRVVVSESLGDNQRNELKDYHVIHNGISLNSHESFSFKESSVAKKTVSCRMNVGILSRLHPGKGIEDALYLARHAKHVDVSIYGDGKLSELCSLESRKYQNLSFHGFSFDVKSAFKSIDLFLMPSRHEGFGMTILESLKYGVPVICYDLPVFREILGEGDFYYKDEKELLELLERFRFNYEENKKSQINRVPLFNEELMICKYNEMYE</sequence>
<keyword evidence="5" id="KW-1185">Reference proteome</keyword>
<feature type="domain" description="Glycosyl transferase family 1" evidence="2">
    <location>
        <begin position="187"/>
        <end position="308"/>
    </location>
</feature>
<evidence type="ECO:0000259" key="2">
    <source>
        <dbReference type="Pfam" id="PF00534"/>
    </source>
</evidence>
<evidence type="ECO:0000313" key="5">
    <source>
        <dbReference type="Proteomes" id="UP000256817"/>
    </source>
</evidence>
<dbReference type="EMBL" id="QHJW02000044">
    <property type="protein sequence ID" value="RRO06019.1"/>
    <property type="molecule type" value="Genomic_DNA"/>
</dbReference>
<proteinExistence type="predicted"/>
<evidence type="ECO:0000313" key="4">
    <source>
        <dbReference type="EMBL" id="RRO06019.1"/>
    </source>
</evidence>
<comment type="caution">
    <text evidence="4">The sequence shown here is derived from an EMBL/GenBank/DDBJ whole genome shotgun (WGS) entry which is preliminary data.</text>
</comment>
<dbReference type="InterPro" id="IPR001296">
    <property type="entry name" value="Glyco_trans_1"/>
</dbReference>
<evidence type="ECO:0000256" key="1">
    <source>
        <dbReference type="ARBA" id="ARBA00022679"/>
    </source>
</evidence>
<dbReference type="PANTHER" id="PTHR46401:SF2">
    <property type="entry name" value="GLYCOSYLTRANSFERASE WBBK-RELATED"/>
    <property type="match status" value="1"/>
</dbReference>
<dbReference type="Gene3D" id="3.40.50.2000">
    <property type="entry name" value="Glycogen Phosphorylase B"/>
    <property type="match status" value="2"/>
</dbReference>
<protein>
    <submittedName>
        <fullName evidence="4">Glycosyltransferase</fullName>
    </submittedName>
</protein>
<evidence type="ECO:0000259" key="3">
    <source>
        <dbReference type="Pfam" id="PF13439"/>
    </source>
</evidence>
<dbReference type="Proteomes" id="UP000256817">
    <property type="component" value="Unassembled WGS sequence"/>
</dbReference>
<reference evidence="4" key="1">
    <citation type="submission" date="2018-11" db="EMBL/GenBank/DDBJ databases">
        <title>Draft genome sequences of proposed Pectobacterium aquaticum sp. nov. isolated in France from fresh water.</title>
        <authorList>
            <person name="Pedron J."/>
            <person name="Barny M.A."/>
        </authorList>
    </citation>
    <scope>NUCLEOTIDE SEQUENCE [LARGE SCALE GENOMIC DNA]</scope>
    <source>
        <strain evidence="4">A35-S23-M15</strain>
    </source>
</reference>
<dbReference type="InterPro" id="IPR028098">
    <property type="entry name" value="Glyco_trans_4-like_N"/>
</dbReference>
<dbReference type="PANTHER" id="PTHR46401">
    <property type="entry name" value="GLYCOSYLTRANSFERASE WBBK-RELATED"/>
    <property type="match status" value="1"/>
</dbReference>
<gene>
    <name evidence="4" type="ORF">DMB85_016720</name>
</gene>
<name>A0A3R8NHG9_9GAMM</name>
<feature type="domain" description="Glycosyltransferase subfamily 4-like N-terminal" evidence="3">
    <location>
        <begin position="55"/>
        <end position="161"/>
    </location>
</feature>
<dbReference type="Pfam" id="PF13439">
    <property type="entry name" value="Glyco_transf_4"/>
    <property type="match status" value="1"/>
</dbReference>
<dbReference type="SUPFAM" id="SSF53756">
    <property type="entry name" value="UDP-Glycosyltransferase/glycogen phosphorylase"/>
    <property type="match status" value="1"/>
</dbReference>
<keyword evidence="1" id="KW-0808">Transferase</keyword>
<accession>A0A3R8NHG9</accession>
<organism evidence="4 5">
    <name type="scientific">Pectobacterium aquaticum</name>
    <dbReference type="NCBI Taxonomy" id="2204145"/>
    <lineage>
        <taxon>Bacteria</taxon>
        <taxon>Pseudomonadati</taxon>
        <taxon>Pseudomonadota</taxon>
        <taxon>Gammaproteobacteria</taxon>
        <taxon>Enterobacterales</taxon>
        <taxon>Pectobacteriaceae</taxon>
        <taxon>Pectobacterium</taxon>
    </lineage>
</organism>
<dbReference type="Pfam" id="PF00534">
    <property type="entry name" value="Glycos_transf_1"/>
    <property type="match status" value="1"/>
</dbReference>
<dbReference type="CDD" id="cd03801">
    <property type="entry name" value="GT4_PimA-like"/>
    <property type="match status" value="1"/>
</dbReference>